<name>A0AAD3XJI1_NEPGR</name>
<protein>
    <submittedName>
        <fullName evidence="1">Uncharacterized protein</fullName>
    </submittedName>
</protein>
<sequence>MAHLLEARHNLKTKLCNHSMVRSKQHRPLGERFVFQPVEGGKEAATSRCKAVLDSGQRSPAPMVFTCLSIAEKLQEPVEMDYTQLPPNHKVFFAIWPSLVKYYNQTPEAARSGEKIRARSISVFLMPTGLTSKNPRDGHVMISGPELIPDSLPILEMQEPGHQPLIKQFSDQGGVQQCSINRTKNLAIAQRDVVLGFNPNADINSGDDSLLTQIPAPAAKKMSMQSTEICHSMDHCPSRPLYQPTDRLVSVHSVDSSKSAHREYRQRASYVKKEDYDSTVKGSKQFEILQSVEETESFKISDEHDLSGDHSVGETKMSHMKVVPAEEDITKVEQELHNPSNLGATPAHRTAVGNLPSQAFDSLIVADKPLVDAKTAKSYVALLYSDGRDVVFGNLSCVQTVASLQKCSFSQQEDIMEKHQEAAGIYSVSYADILKRGLNLNDDEEPGSGATHLELP</sequence>
<accession>A0AAD3XJI1</accession>
<evidence type="ECO:0000313" key="1">
    <source>
        <dbReference type="EMBL" id="GMH06839.1"/>
    </source>
</evidence>
<organism evidence="1 2">
    <name type="scientific">Nepenthes gracilis</name>
    <name type="common">Slender pitcher plant</name>
    <dbReference type="NCBI Taxonomy" id="150966"/>
    <lineage>
        <taxon>Eukaryota</taxon>
        <taxon>Viridiplantae</taxon>
        <taxon>Streptophyta</taxon>
        <taxon>Embryophyta</taxon>
        <taxon>Tracheophyta</taxon>
        <taxon>Spermatophyta</taxon>
        <taxon>Magnoliopsida</taxon>
        <taxon>eudicotyledons</taxon>
        <taxon>Gunneridae</taxon>
        <taxon>Pentapetalae</taxon>
        <taxon>Caryophyllales</taxon>
        <taxon>Nepenthaceae</taxon>
        <taxon>Nepenthes</taxon>
    </lineage>
</organism>
<dbReference type="AlphaFoldDB" id="A0AAD3XJI1"/>
<keyword evidence="2" id="KW-1185">Reference proteome</keyword>
<dbReference type="Proteomes" id="UP001279734">
    <property type="component" value="Unassembled WGS sequence"/>
</dbReference>
<reference evidence="1" key="1">
    <citation type="submission" date="2023-05" db="EMBL/GenBank/DDBJ databases">
        <title>Nepenthes gracilis genome sequencing.</title>
        <authorList>
            <person name="Fukushima K."/>
        </authorList>
    </citation>
    <scope>NUCLEOTIDE SEQUENCE</scope>
    <source>
        <strain evidence="1">SING2019-196</strain>
    </source>
</reference>
<comment type="caution">
    <text evidence="1">The sequence shown here is derived from an EMBL/GenBank/DDBJ whole genome shotgun (WGS) entry which is preliminary data.</text>
</comment>
<dbReference type="EMBL" id="BSYO01000006">
    <property type="protein sequence ID" value="GMH06839.1"/>
    <property type="molecule type" value="Genomic_DNA"/>
</dbReference>
<proteinExistence type="predicted"/>
<gene>
    <name evidence="1" type="ORF">Nepgr_008679</name>
</gene>
<evidence type="ECO:0000313" key="2">
    <source>
        <dbReference type="Proteomes" id="UP001279734"/>
    </source>
</evidence>